<protein>
    <submittedName>
        <fullName evidence="2">Endonuclease</fullName>
    </submittedName>
</protein>
<keyword evidence="2" id="KW-0378">Hydrolase</keyword>
<sequence>MTVFSFRSVVFTMKIAFDVDVIKHLPITQMVRQVSEWGYKYIEQSPHPRINPFYKHPKAGRDTMQEYKRALQNYGVEISSFIVVYRWSGPDEERRRAAVTNWKRMIEIAVDMGVQVINTELSGTPDEPEICEEMWYRSMEELLPIVEREGIRIEIQSHPWDFCELNDETVDMVQSLRSDNVTYLYSAPHGFFYDKGQGDVARMLNYAGADLSHVLLADTHNHTLPCRYIMNPPGVNATIHQHIGLGEGEVDFDALFQALREMDFANRTFKVGGEAIITTSLFGYPEKMSVQAVETRERIERELLGR</sequence>
<dbReference type="Proteomes" id="UP000254712">
    <property type="component" value="Unassembled WGS sequence"/>
</dbReference>
<dbReference type="InterPro" id="IPR036237">
    <property type="entry name" value="Xyl_isomerase-like_sf"/>
</dbReference>
<evidence type="ECO:0000259" key="1">
    <source>
        <dbReference type="Pfam" id="PF01261"/>
    </source>
</evidence>
<dbReference type="AlphaFoldDB" id="A0A379X185"/>
<dbReference type="OMA" id="DTYNHKA"/>
<dbReference type="Gene3D" id="3.20.20.150">
    <property type="entry name" value="Divalent-metal-dependent TIM barrel enzymes"/>
    <property type="match status" value="1"/>
</dbReference>
<keyword evidence="2" id="KW-0255">Endonuclease</keyword>
<dbReference type="EMBL" id="UGXT01000002">
    <property type="protein sequence ID" value="SUH40115.1"/>
    <property type="molecule type" value="Genomic_DNA"/>
</dbReference>
<dbReference type="GO" id="GO:0004519">
    <property type="term" value="F:endonuclease activity"/>
    <property type="evidence" value="ECO:0007669"/>
    <property type="project" value="UniProtKB-KW"/>
</dbReference>
<name>A0A379X185_SALET</name>
<feature type="domain" description="Xylose isomerase-like TIM barrel" evidence="1">
    <location>
        <begin position="31"/>
        <end position="266"/>
    </location>
</feature>
<dbReference type="PANTHER" id="PTHR12110">
    <property type="entry name" value="HYDROXYPYRUVATE ISOMERASE"/>
    <property type="match status" value="1"/>
</dbReference>
<evidence type="ECO:0000313" key="3">
    <source>
        <dbReference type="Proteomes" id="UP000254712"/>
    </source>
</evidence>
<organism evidence="2 3">
    <name type="scientific">Salmonella enterica I</name>
    <dbReference type="NCBI Taxonomy" id="59201"/>
    <lineage>
        <taxon>Bacteria</taxon>
        <taxon>Pseudomonadati</taxon>
        <taxon>Pseudomonadota</taxon>
        <taxon>Gammaproteobacteria</taxon>
        <taxon>Enterobacterales</taxon>
        <taxon>Enterobacteriaceae</taxon>
        <taxon>Salmonella</taxon>
    </lineage>
</organism>
<dbReference type="Pfam" id="PF01261">
    <property type="entry name" value="AP_endonuc_2"/>
    <property type="match status" value="1"/>
</dbReference>
<reference evidence="2 3" key="1">
    <citation type="submission" date="2018-06" db="EMBL/GenBank/DDBJ databases">
        <authorList>
            <consortium name="Pathogen Informatics"/>
            <person name="Doyle S."/>
        </authorList>
    </citation>
    <scope>NUCLEOTIDE SEQUENCE [LARGE SCALE GENOMIC DNA]</scope>
    <source>
        <strain evidence="2 3">NCTC8261</strain>
    </source>
</reference>
<accession>A0A379X185</accession>
<dbReference type="InterPro" id="IPR050312">
    <property type="entry name" value="IolE/XylAMocC-like"/>
</dbReference>
<proteinExistence type="predicted"/>
<keyword evidence="2" id="KW-0540">Nuclease</keyword>
<dbReference type="SUPFAM" id="SSF51658">
    <property type="entry name" value="Xylose isomerase-like"/>
    <property type="match status" value="1"/>
</dbReference>
<dbReference type="InterPro" id="IPR013022">
    <property type="entry name" value="Xyl_isomerase-like_TIM-brl"/>
</dbReference>
<evidence type="ECO:0000313" key="2">
    <source>
        <dbReference type="EMBL" id="SUH40115.1"/>
    </source>
</evidence>
<dbReference type="PANTHER" id="PTHR12110:SF21">
    <property type="entry name" value="XYLOSE ISOMERASE-LIKE TIM BARREL DOMAIN-CONTAINING PROTEIN"/>
    <property type="match status" value="1"/>
</dbReference>
<gene>
    <name evidence="2" type="ORF">NCTC8261_06495</name>
</gene>